<dbReference type="AlphaFoldDB" id="A0A1X7VDU8"/>
<evidence type="ECO:0000256" key="1">
    <source>
        <dbReference type="SAM" id="MobiDB-lite"/>
    </source>
</evidence>
<feature type="region of interest" description="Disordered" evidence="1">
    <location>
        <begin position="147"/>
        <end position="173"/>
    </location>
</feature>
<name>A0A1X7VDU8_AMPQE</name>
<evidence type="ECO:0000313" key="2">
    <source>
        <dbReference type="EnsemblMetazoa" id="Aqu2.1.38221_001"/>
    </source>
</evidence>
<sequence length="173" mass="19968">MIRKREEETNEWKLENMLTMLLAFKRHTDTTQSLECLAGEPGDWGDPVITGSELGLFPGWGSLPTGKVTLLLSREFSSPEPREVSPLKELLRGVFDFDRLTPNSRLNERLPFTKKYLALEFLKKGRLNSLDSDERQKNERLCSKRVSGPQHFLGDTSHRKRGQRIEREVQIQT</sequence>
<dbReference type="InParanoid" id="A0A1X7VDU8"/>
<organism evidence="2">
    <name type="scientific">Amphimedon queenslandica</name>
    <name type="common">Sponge</name>
    <dbReference type="NCBI Taxonomy" id="400682"/>
    <lineage>
        <taxon>Eukaryota</taxon>
        <taxon>Metazoa</taxon>
        <taxon>Porifera</taxon>
        <taxon>Demospongiae</taxon>
        <taxon>Heteroscleromorpha</taxon>
        <taxon>Haplosclerida</taxon>
        <taxon>Niphatidae</taxon>
        <taxon>Amphimedon</taxon>
    </lineage>
</organism>
<accession>A0A1X7VDU8</accession>
<feature type="compositionally biased region" description="Basic and acidic residues" evidence="1">
    <location>
        <begin position="163"/>
        <end position="173"/>
    </location>
</feature>
<proteinExistence type="predicted"/>
<protein>
    <submittedName>
        <fullName evidence="2">Uncharacterized protein</fullName>
    </submittedName>
</protein>
<dbReference type="EnsemblMetazoa" id="Aqu2.1.38221_001">
    <property type="protein sequence ID" value="Aqu2.1.38221_001"/>
    <property type="gene ID" value="Aqu2.1.38221"/>
</dbReference>
<reference evidence="2" key="1">
    <citation type="submission" date="2017-05" db="UniProtKB">
        <authorList>
            <consortium name="EnsemblMetazoa"/>
        </authorList>
    </citation>
    <scope>IDENTIFICATION</scope>
</reference>